<protein>
    <submittedName>
        <fullName evidence="1">Uncharacterized protein</fullName>
    </submittedName>
</protein>
<comment type="caution">
    <text evidence="1">The sequence shown here is derived from an EMBL/GenBank/DDBJ whole genome shotgun (WGS) entry which is preliminary data.</text>
</comment>
<keyword evidence="2" id="KW-1185">Reference proteome</keyword>
<proteinExistence type="predicted"/>
<dbReference type="Proteomes" id="UP001562357">
    <property type="component" value="Unassembled WGS sequence"/>
</dbReference>
<sequence>MICEALTASNGFQISAWNRRGQFNNGGVGVPALAATPYVWAWPSPGHTRYRDWQLKRVICKADSGFTQATKDYGAGFPSARHIQNSVARGISAPSHQSDVKFAGRRYDGEHLEMRVFAPFELTTVEEGVPKEVDAKPNGVMR</sequence>
<accession>A0ABQ0CTM6</accession>
<dbReference type="EMBL" id="BAAFGZ010000222">
    <property type="protein sequence ID" value="GAB0136803.1"/>
    <property type="molecule type" value="Genomic_DNA"/>
</dbReference>
<name>A0ABQ0CTM6_9HYPO</name>
<organism evidence="1 2">
    <name type="scientific">Epichloe bromicola</name>
    <dbReference type="NCBI Taxonomy" id="79588"/>
    <lineage>
        <taxon>Eukaryota</taxon>
        <taxon>Fungi</taxon>
        <taxon>Dikarya</taxon>
        <taxon>Ascomycota</taxon>
        <taxon>Pezizomycotina</taxon>
        <taxon>Sordariomycetes</taxon>
        <taxon>Hypocreomycetidae</taxon>
        <taxon>Hypocreales</taxon>
        <taxon>Clavicipitaceae</taxon>
        <taxon>Epichloe</taxon>
    </lineage>
</organism>
<evidence type="ECO:0000313" key="1">
    <source>
        <dbReference type="EMBL" id="GAB0136803.1"/>
    </source>
</evidence>
<evidence type="ECO:0000313" key="2">
    <source>
        <dbReference type="Proteomes" id="UP001562357"/>
    </source>
</evidence>
<reference evidence="2" key="1">
    <citation type="submission" date="2024-06" db="EMBL/GenBank/DDBJ databases">
        <title>Draft Genome Sequences of Epichloe bromicola Strains Isolated from Elymus ciliaris.</title>
        <authorList>
            <consortium name="Epichloe bromicola genome sequencing consortium"/>
            <person name="Miura A."/>
            <person name="Imano S."/>
            <person name="Ashida A."/>
            <person name="Sato I."/>
            <person name="Chiba S."/>
            <person name="Tanaka A."/>
            <person name="Camagna M."/>
            <person name="Takemoto D."/>
        </authorList>
    </citation>
    <scope>NUCLEOTIDE SEQUENCE [LARGE SCALE GENOMIC DNA]</scope>
    <source>
        <strain evidence="2">DP</strain>
    </source>
</reference>
<gene>
    <name evidence="1" type="primary">g5093</name>
    <name evidence="1" type="ORF">EsDP_00005093</name>
</gene>